<gene>
    <name evidence="1" type="ORF">HD596_010159</name>
</gene>
<dbReference type="Proteomes" id="UP000579153">
    <property type="component" value="Unassembled WGS sequence"/>
</dbReference>
<evidence type="ECO:0000313" key="2">
    <source>
        <dbReference type="Proteomes" id="UP000579153"/>
    </source>
</evidence>
<dbReference type="EMBL" id="JACHMB010000001">
    <property type="protein sequence ID" value="MBB5783403.1"/>
    <property type="molecule type" value="Genomic_DNA"/>
</dbReference>
<dbReference type="AlphaFoldDB" id="A0A7W9LH08"/>
<sequence length="36" mass="3905">MPACNGASHVELLIIDEAELLKPAALEALHDRRHLG</sequence>
<name>A0A7W9LH08_9ACTN</name>
<keyword evidence="2" id="KW-1185">Reference proteome</keyword>
<reference evidence="1 2" key="1">
    <citation type="submission" date="2020-08" db="EMBL/GenBank/DDBJ databases">
        <title>Sequencing the genomes of 1000 actinobacteria strains.</title>
        <authorList>
            <person name="Klenk H.-P."/>
        </authorList>
    </citation>
    <scope>NUCLEOTIDE SEQUENCE [LARGE SCALE GENOMIC DNA]</scope>
    <source>
        <strain evidence="1 2">DSM 45507</strain>
    </source>
</reference>
<comment type="caution">
    <text evidence="1">The sequence shown here is derived from an EMBL/GenBank/DDBJ whole genome shotgun (WGS) entry which is preliminary data.</text>
</comment>
<protein>
    <submittedName>
        <fullName evidence="1">DNA transposition AAA+ family ATPase</fullName>
    </submittedName>
</protein>
<evidence type="ECO:0000313" key="1">
    <source>
        <dbReference type="EMBL" id="MBB5783403.1"/>
    </source>
</evidence>
<accession>A0A7W9LH08</accession>
<organism evidence="1 2">
    <name type="scientific">Nonomuraea jabiensis</name>
    <dbReference type="NCBI Taxonomy" id="882448"/>
    <lineage>
        <taxon>Bacteria</taxon>
        <taxon>Bacillati</taxon>
        <taxon>Actinomycetota</taxon>
        <taxon>Actinomycetes</taxon>
        <taxon>Streptosporangiales</taxon>
        <taxon>Streptosporangiaceae</taxon>
        <taxon>Nonomuraea</taxon>
    </lineage>
</organism>
<proteinExistence type="predicted"/>
<dbReference type="RefSeq" id="WP_221519970.1">
    <property type="nucleotide sequence ID" value="NZ_JACHMB010000001.1"/>
</dbReference>